<keyword evidence="1" id="KW-0472">Membrane</keyword>
<evidence type="ECO:0000313" key="3">
    <source>
        <dbReference type="Proteomes" id="UP000265520"/>
    </source>
</evidence>
<name>A0A392QFQ2_9FABA</name>
<dbReference type="AlphaFoldDB" id="A0A392QFQ2"/>
<proteinExistence type="predicted"/>
<dbReference type="EMBL" id="LXQA010134814">
    <property type="protein sequence ID" value="MCI23223.1"/>
    <property type="molecule type" value="Genomic_DNA"/>
</dbReference>
<keyword evidence="1" id="KW-0812">Transmembrane</keyword>
<feature type="transmembrane region" description="Helical" evidence="1">
    <location>
        <begin position="12"/>
        <end position="36"/>
    </location>
</feature>
<keyword evidence="3" id="KW-1185">Reference proteome</keyword>
<accession>A0A392QFQ2</accession>
<sequence length="53" mass="5755">MSYIVVGDQKELAIAATALGTVIMAATLGTLCYWVIAHRLEASRLRSLRTMTS</sequence>
<organism evidence="2 3">
    <name type="scientific">Trifolium medium</name>
    <dbReference type="NCBI Taxonomy" id="97028"/>
    <lineage>
        <taxon>Eukaryota</taxon>
        <taxon>Viridiplantae</taxon>
        <taxon>Streptophyta</taxon>
        <taxon>Embryophyta</taxon>
        <taxon>Tracheophyta</taxon>
        <taxon>Spermatophyta</taxon>
        <taxon>Magnoliopsida</taxon>
        <taxon>eudicotyledons</taxon>
        <taxon>Gunneridae</taxon>
        <taxon>Pentapetalae</taxon>
        <taxon>rosids</taxon>
        <taxon>fabids</taxon>
        <taxon>Fabales</taxon>
        <taxon>Fabaceae</taxon>
        <taxon>Papilionoideae</taxon>
        <taxon>50 kb inversion clade</taxon>
        <taxon>NPAAA clade</taxon>
        <taxon>Hologalegina</taxon>
        <taxon>IRL clade</taxon>
        <taxon>Trifolieae</taxon>
        <taxon>Trifolium</taxon>
    </lineage>
</organism>
<comment type="caution">
    <text evidence="2">The sequence shown here is derived from an EMBL/GenBank/DDBJ whole genome shotgun (WGS) entry which is preliminary data.</text>
</comment>
<evidence type="ECO:0000313" key="2">
    <source>
        <dbReference type="EMBL" id="MCI23223.1"/>
    </source>
</evidence>
<dbReference type="Proteomes" id="UP000265520">
    <property type="component" value="Unassembled WGS sequence"/>
</dbReference>
<protein>
    <submittedName>
        <fullName evidence="2">Ankyrin repeat-containing protein</fullName>
    </submittedName>
</protein>
<feature type="non-terminal residue" evidence="2">
    <location>
        <position position="53"/>
    </location>
</feature>
<keyword evidence="1" id="KW-1133">Transmembrane helix</keyword>
<evidence type="ECO:0000256" key="1">
    <source>
        <dbReference type="SAM" id="Phobius"/>
    </source>
</evidence>
<reference evidence="2 3" key="1">
    <citation type="journal article" date="2018" name="Front. Plant Sci.">
        <title>Red Clover (Trifolium pratense) and Zigzag Clover (T. medium) - A Picture of Genomic Similarities and Differences.</title>
        <authorList>
            <person name="Dluhosova J."/>
            <person name="Istvanek J."/>
            <person name="Nedelnik J."/>
            <person name="Repkova J."/>
        </authorList>
    </citation>
    <scope>NUCLEOTIDE SEQUENCE [LARGE SCALE GENOMIC DNA]</scope>
    <source>
        <strain evidence="3">cv. 10/8</strain>
        <tissue evidence="2">Leaf</tissue>
    </source>
</reference>